<dbReference type="InterPro" id="IPR028082">
    <property type="entry name" value="Peripla_BP_I"/>
</dbReference>
<dbReference type="PANTHER" id="PTHR30146:SF153">
    <property type="entry name" value="LACTOSE OPERON REPRESSOR"/>
    <property type="match status" value="1"/>
</dbReference>
<dbReference type="InterPro" id="IPR010982">
    <property type="entry name" value="Lambda_DNA-bd_dom_sf"/>
</dbReference>
<accession>A0ABW2W0G0</accession>
<dbReference type="GO" id="GO:0003677">
    <property type="term" value="F:DNA binding"/>
    <property type="evidence" value="ECO:0007669"/>
    <property type="project" value="UniProtKB-KW"/>
</dbReference>
<reference evidence="7" key="1">
    <citation type="journal article" date="2019" name="Int. J. Syst. Evol. Microbiol.">
        <title>The Global Catalogue of Microorganisms (GCM) 10K type strain sequencing project: providing services to taxonomists for standard genome sequencing and annotation.</title>
        <authorList>
            <consortium name="The Broad Institute Genomics Platform"/>
            <consortium name="The Broad Institute Genome Sequencing Center for Infectious Disease"/>
            <person name="Wu L."/>
            <person name="Ma J."/>
        </authorList>
    </citation>
    <scope>NUCLEOTIDE SEQUENCE [LARGE SCALE GENOMIC DNA]</scope>
    <source>
        <strain evidence="7">CGMCC 4.7198</strain>
    </source>
</reference>
<keyword evidence="7" id="KW-1185">Reference proteome</keyword>
<evidence type="ECO:0000256" key="4">
    <source>
        <dbReference type="SAM" id="MobiDB-lite"/>
    </source>
</evidence>
<dbReference type="RefSeq" id="WP_381263028.1">
    <property type="nucleotide sequence ID" value="NZ_JBHTBI010000071.1"/>
</dbReference>
<name>A0ABW2W0G0_9ACTN</name>
<dbReference type="Gene3D" id="3.40.50.2300">
    <property type="match status" value="2"/>
</dbReference>
<dbReference type="SUPFAM" id="SSF53822">
    <property type="entry name" value="Periplasmic binding protein-like I"/>
    <property type="match status" value="1"/>
</dbReference>
<comment type="caution">
    <text evidence="6">The sequence shown here is derived from an EMBL/GenBank/DDBJ whole genome shotgun (WGS) entry which is preliminary data.</text>
</comment>
<protein>
    <submittedName>
        <fullName evidence="6">LacI family DNA-binding transcriptional regulator</fullName>
    </submittedName>
</protein>
<evidence type="ECO:0000259" key="5">
    <source>
        <dbReference type="PROSITE" id="PS50932"/>
    </source>
</evidence>
<dbReference type="PANTHER" id="PTHR30146">
    <property type="entry name" value="LACI-RELATED TRANSCRIPTIONAL REPRESSOR"/>
    <property type="match status" value="1"/>
</dbReference>
<evidence type="ECO:0000313" key="7">
    <source>
        <dbReference type="Proteomes" id="UP001596957"/>
    </source>
</evidence>
<dbReference type="Pfam" id="PF00356">
    <property type="entry name" value="LacI"/>
    <property type="match status" value="1"/>
</dbReference>
<organism evidence="6 7">
    <name type="scientific">Streptomyces lutosisoli</name>
    <dbReference type="NCBI Taxonomy" id="2665721"/>
    <lineage>
        <taxon>Bacteria</taxon>
        <taxon>Bacillati</taxon>
        <taxon>Actinomycetota</taxon>
        <taxon>Actinomycetes</taxon>
        <taxon>Kitasatosporales</taxon>
        <taxon>Streptomycetaceae</taxon>
        <taxon>Streptomyces</taxon>
    </lineage>
</organism>
<evidence type="ECO:0000313" key="6">
    <source>
        <dbReference type="EMBL" id="MFD0289667.1"/>
    </source>
</evidence>
<dbReference type="EMBL" id="JBHTEC010000011">
    <property type="protein sequence ID" value="MFD0289667.1"/>
    <property type="molecule type" value="Genomic_DNA"/>
</dbReference>
<evidence type="ECO:0000256" key="3">
    <source>
        <dbReference type="ARBA" id="ARBA00023163"/>
    </source>
</evidence>
<evidence type="ECO:0000256" key="2">
    <source>
        <dbReference type="ARBA" id="ARBA00023125"/>
    </source>
</evidence>
<keyword evidence="2 6" id="KW-0238">DNA-binding</keyword>
<dbReference type="Pfam" id="PF13377">
    <property type="entry name" value="Peripla_BP_3"/>
    <property type="match status" value="1"/>
</dbReference>
<proteinExistence type="predicted"/>
<feature type="region of interest" description="Disordered" evidence="4">
    <location>
        <begin position="1"/>
        <end position="37"/>
    </location>
</feature>
<dbReference type="PROSITE" id="PS50932">
    <property type="entry name" value="HTH_LACI_2"/>
    <property type="match status" value="1"/>
</dbReference>
<keyword evidence="3" id="KW-0804">Transcription</keyword>
<dbReference type="CDD" id="cd01392">
    <property type="entry name" value="HTH_LacI"/>
    <property type="match status" value="1"/>
</dbReference>
<dbReference type="Gene3D" id="1.10.260.40">
    <property type="entry name" value="lambda repressor-like DNA-binding domains"/>
    <property type="match status" value="1"/>
</dbReference>
<feature type="domain" description="HTH lacI-type" evidence="5">
    <location>
        <begin position="40"/>
        <end position="95"/>
    </location>
</feature>
<sequence length="364" mass="39149">MTASLGDGWGRTTVADSRSDTPSTDETEEQRSGGDGPVAVTIAYIAESAGVSVPTVSKVLNGRSGVSDETRARIEELIQRYGYRKPPKNRSNLVELVFRELESMWAVEIIRGVERVARRNKVGVLVSEFGLQDTPVRTIDDTLGRRPQCVLSVSQLSVEERAQLKAKGIPFVVFDPNEDLPDDVPFVGATNWRGGQAATRHLVGLGHRRIAMITGPDHPFCLARMAGYTSALTEAGLPVDPDLVVKTLLTREDGHAAARDLLSRPERPTAVFTANDMQAMGVYQAARELGLSIPQDLSVVGFDDVPAVAWVDPPLTTVHQPLADMAVAATELALALGRGEDVPQVGVEIATTLTVRESTAPPKS</sequence>
<keyword evidence="1" id="KW-0805">Transcription regulation</keyword>
<dbReference type="InterPro" id="IPR046335">
    <property type="entry name" value="LacI/GalR-like_sensor"/>
</dbReference>
<evidence type="ECO:0000256" key="1">
    <source>
        <dbReference type="ARBA" id="ARBA00023015"/>
    </source>
</evidence>
<dbReference type="Proteomes" id="UP001596957">
    <property type="component" value="Unassembled WGS sequence"/>
</dbReference>
<gene>
    <name evidence="6" type="ORF">ACFQZP_50420</name>
</gene>
<dbReference type="SUPFAM" id="SSF47413">
    <property type="entry name" value="lambda repressor-like DNA-binding domains"/>
    <property type="match status" value="1"/>
</dbReference>
<dbReference type="InterPro" id="IPR000843">
    <property type="entry name" value="HTH_LacI"/>
</dbReference>
<dbReference type="SMART" id="SM00354">
    <property type="entry name" value="HTH_LACI"/>
    <property type="match status" value="1"/>
</dbReference>